<name>A0A2I0QXX0_9BACI</name>
<dbReference type="AlphaFoldDB" id="A0A2I0QXX0"/>
<evidence type="ECO:0000313" key="2">
    <source>
        <dbReference type="Proteomes" id="UP000243524"/>
    </source>
</evidence>
<dbReference type="RefSeq" id="WP_101330928.1">
    <property type="nucleotide sequence ID" value="NZ_PJNH01000001.1"/>
</dbReference>
<accession>A0A2I0QXX0</accession>
<organism evidence="1 2">
    <name type="scientific">Halalkalibacillus sediminis</name>
    <dbReference type="NCBI Taxonomy" id="2018042"/>
    <lineage>
        <taxon>Bacteria</taxon>
        <taxon>Bacillati</taxon>
        <taxon>Bacillota</taxon>
        <taxon>Bacilli</taxon>
        <taxon>Bacillales</taxon>
        <taxon>Bacillaceae</taxon>
        <taxon>Halalkalibacillus</taxon>
    </lineage>
</organism>
<dbReference type="OrthoDB" id="2413964at2"/>
<keyword evidence="2" id="KW-1185">Reference proteome</keyword>
<gene>
    <name evidence="1" type="ORF">CEY16_05405</name>
</gene>
<dbReference type="EMBL" id="PJNH01000001">
    <property type="protein sequence ID" value="PKR79184.1"/>
    <property type="molecule type" value="Genomic_DNA"/>
</dbReference>
<proteinExistence type="predicted"/>
<evidence type="ECO:0000313" key="1">
    <source>
        <dbReference type="EMBL" id="PKR79184.1"/>
    </source>
</evidence>
<evidence type="ECO:0008006" key="3">
    <source>
        <dbReference type="Google" id="ProtNLM"/>
    </source>
</evidence>
<dbReference type="InterPro" id="IPR057006">
    <property type="entry name" value="Phage_TAC_19"/>
</dbReference>
<sequence length="117" mass="13481">MADLKRNMIELVKDVKQGELVTEKYLTPLFIPMKKVYEAVDTLEKINSSAGTAKSERELIDNLLIFVVDLYDQQFTKEELFNGLHGPDATRKLQEQIIFAARGIQDDDTKKYLETKK</sequence>
<dbReference type="NCBIfam" id="NF047360">
    <property type="entry name" value="tail_chap_PVL"/>
    <property type="match status" value="1"/>
</dbReference>
<dbReference type="Pfam" id="PF23857">
    <property type="entry name" value="Phage_TAC_19"/>
    <property type="match status" value="1"/>
</dbReference>
<reference evidence="1 2" key="1">
    <citation type="submission" date="2017-06" db="EMBL/GenBank/DDBJ databases">
        <title>the draft geome sequence of Illustriluteabacillus marina B3227.</title>
        <authorList>
            <person name="He R.-H."/>
            <person name="Du Z.-J."/>
        </authorList>
    </citation>
    <scope>NUCLEOTIDE SEQUENCE [LARGE SCALE GENOMIC DNA]</scope>
    <source>
        <strain evidence="1 2">B3227</strain>
    </source>
</reference>
<comment type="caution">
    <text evidence="1">The sequence shown here is derived from an EMBL/GenBank/DDBJ whole genome shotgun (WGS) entry which is preliminary data.</text>
</comment>
<protein>
    <recommendedName>
        <fullName evidence="3">Phage protein</fullName>
    </recommendedName>
</protein>
<dbReference type="Proteomes" id="UP000243524">
    <property type="component" value="Unassembled WGS sequence"/>
</dbReference>